<evidence type="ECO:0000313" key="3">
    <source>
        <dbReference type="Proteomes" id="UP001620645"/>
    </source>
</evidence>
<feature type="transmembrane region" description="Helical" evidence="1">
    <location>
        <begin position="271"/>
        <end position="295"/>
    </location>
</feature>
<organism evidence="2 3">
    <name type="scientific">Heterodera schachtii</name>
    <name type="common">Sugarbeet cyst nematode worm</name>
    <name type="synonym">Tylenchus schachtii</name>
    <dbReference type="NCBI Taxonomy" id="97005"/>
    <lineage>
        <taxon>Eukaryota</taxon>
        <taxon>Metazoa</taxon>
        <taxon>Ecdysozoa</taxon>
        <taxon>Nematoda</taxon>
        <taxon>Chromadorea</taxon>
        <taxon>Rhabditida</taxon>
        <taxon>Tylenchina</taxon>
        <taxon>Tylenchomorpha</taxon>
        <taxon>Tylenchoidea</taxon>
        <taxon>Heteroderidae</taxon>
        <taxon>Heteroderinae</taxon>
        <taxon>Heterodera</taxon>
    </lineage>
</organism>
<accession>A0ABD2KCX7</accession>
<gene>
    <name evidence="2" type="ORF">niasHS_001119</name>
</gene>
<feature type="transmembrane region" description="Helical" evidence="1">
    <location>
        <begin position="68"/>
        <end position="90"/>
    </location>
</feature>
<evidence type="ECO:0000313" key="2">
    <source>
        <dbReference type="EMBL" id="KAL3100553.1"/>
    </source>
</evidence>
<keyword evidence="1" id="KW-0472">Membrane</keyword>
<dbReference type="InterPro" id="IPR019425">
    <property type="entry name" value="7TM_GPCR_serpentine_rcpt_Srt"/>
</dbReference>
<proteinExistence type="predicted"/>
<feature type="transmembrane region" description="Helical" evidence="1">
    <location>
        <begin position="205"/>
        <end position="224"/>
    </location>
</feature>
<dbReference type="EMBL" id="JBICCN010000028">
    <property type="protein sequence ID" value="KAL3100553.1"/>
    <property type="molecule type" value="Genomic_DNA"/>
</dbReference>
<keyword evidence="1" id="KW-0812">Transmembrane</keyword>
<feature type="transmembrane region" description="Helical" evidence="1">
    <location>
        <begin position="102"/>
        <end position="128"/>
    </location>
</feature>
<reference evidence="2 3" key="1">
    <citation type="submission" date="2024-10" db="EMBL/GenBank/DDBJ databases">
        <authorList>
            <person name="Kim D."/>
        </authorList>
    </citation>
    <scope>NUCLEOTIDE SEQUENCE [LARGE SCALE GENOMIC DNA]</scope>
    <source>
        <strain evidence="2">Taebaek</strain>
    </source>
</reference>
<dbReference type="SUPFAM" id="SSF81321">
    <property type="entry name" value="Family A G protein-coupled receptor-like"/>
    <property type="match status" value="1"/>
</dbReference>
<feature type="transmembrane region" description="Helical" evidence="1">
    <location>
        <begin position="245"/>
        <end position="265"/>
    </location>
</feature>
<dbReference type="PANTHER" id="PTHR23021">
    <property type="entry name" value="SERPENTINE RECEPTOR, CLASS T"/>
    <property type="match status" value="1"/>
</dbReference>
<keyword evidence="1" id="KW-1133">Transmembrane helix</keyword>
<dbReference type="AlphaFoldDB" id="A0ABD2KCX7"/>
<comment type="caution">
    <text evidence="2">The sequence shown here is derived from an EMBL/GenBank/DDBJ whole genome shotgun (WGS) entry which is preliminary data.</text>
</comment>
<keyword evidence="3" id="KW-1185">Reference proteome</keyword>
<dbReference type="Proteomes" id="UP001620645">
    <property type="component" value="Unassembled WGS sequence"/>
</dbReference>
<feature type="transmembrane region" description="Helical" evidence="1">
    <location>
        <begin position="33"/>
        <end position="56"/>
    </location>
</feature>
<evidence type="ECO:0008006" key="4">
    <source>
        <dbReference type="Google" id="ProtNLM"/>
    </source>
</evidence>
<dbReference type="Pfam" id="PF10321">
    <property type="entry name" value="7TM_GPCR_Srt"/>
    <property type="match status" value="1"/>
</dbReference>
<dbReference type="Gene3D" id="1.20.1070.10">
    <property type="entry name" value="Rhodopsin 7-helix transmembrane proteins"/>
    <property type="match status" value="1"/>
</dbReference>
<feature type="transmembrane region" description="Helical" evidence="1">
    <location>
        <begin position="149"/>
        <end position="172"/>
    </location>
</feature>
<protein>
    <recommendedName>
        <fullName evidence="4">Serpentine Receptor, class T</fullName>
    </recommendedName>
</protein>
<name>A0ABD2KCX7_HETSC</name>
<evidence type="ECO:0000256" key="1">
    <source>
        <dbReference type="SAM" id="Phobius"/>
    </source>
</evidence>
<sequence length="333" mass="38414">MDKFLWNAADFDRFYNCSSYKIETVPIESRQKIFLGILMLLFFFAAEALYVPCLVVMWRHLKENCYKIMFSIGLADFVALWVCSFETGLFSIMGSVFCSYPILMYISGMIGNVCWAFETTMATILALNRCFVVIATNKAEEFVFGGWRIWAWIGGTLLYSCWFGFFNIPIVFNSQFFVWSYNPHLGYSDENAEMYVNHWETVHDVAILFALVISYGFFMAYLLVKNLSFKLDIVTSANKNIFLQVLLISTVNIVTSLCYVLLLMGFVQLPQWAFCVATFMWMFCHAVPPIIYLTMNKTIRKECAKMIPSRICAKKTSNLVNVQTKVVILANKR</sequence>